<dbReference type="RefSeq" id="WP_012631720.1">
    <property type="nucleotide sequence ID" value="NC_011891.1"/>
</dbReference>
<evidence type="ECO:0000313" key="2">
    <source>
        <dbReference type="EMBL" id="ACL63664.1"/>
    </source>
</evidence>
<organism evidence="2 3">
    <name type="scientific">Anaeromyxobacter dehalogenans (strain ATCC BAA-258 / DSM 21875 / 2CP-1)</name>
    <dbReference type="NCBI Taxonomy" id="455488"/>
    <lineage>
        <taxon>Bacteria</taxon>
        <taxon>Pseudomonadati</taxon>
        <taxon>Myxococcota</taxon>
        <taxon>Myxococcia</taxon>
        <taxon>Myxococcales</taxon>
        <taxon>Cystobacterineae</taxon>
        <taxon>Anaeromyxobacteraceae</taxon>
        <taxon>Anaeromyxobacter</taxon>
    </lineage>
</organism>
<dbReference type="EMBL" id="CP001359">
    <property type="protein sequence ID" value="ACL63664.1"/>
    <property type="molecule type" value="Genomic_DNA"/>
</dbReference>
<keyword evidence="3" id="KW-1185">Reference proteome</keyword>
<keyword evidence="1" id="KW-0812">Transmembrane</keyword>
<feature type="transmembrane region" description="Helical" evidence="1">
    <location>
        <begin position="120"/>
        <end position="141"/>
    </location>
</feature>
<gene>
    <name evidence="2" type="ordered locus">A2cp1_0305</name>
</gene>
<accession>B8J9W1</accession>
<protein>
    <recommendedName>
        <fullName evidence="4">Copper resistance protein D domain-containing protein</fullName>
    </recommendedName>
</protein>
<dbReference type="Proteomes" id="UP000007089">
    <property type="component" value="Chromosome"/>
</dbReference>
<feature type="transmembrane region" description="Helical" evidence="1">
    <location>
        <begin position="78"/>
        <end position="100"/>
    </location>
</feature>
<evidence type="ECO:0000313" key="3">
    <source>
        <dbReference type="Proteomes" id="UP000007089"/>
    </source>
</evidence>
<name>B8J9W1_ANAD2</name>
<keyword evidence="1" id="KW-1133">Transmembrane helix</keyword>
<keyword evidence="1" id="KW-0472">Membrane</keyword>
<dbReference type="AlphaFoldDB" id="B8J9W1"/>
<reference evidence="2" key="1">
    <citation type="submission" date="2009-01" db="EMBL/GenBank/DDBJ databases">
        <title>Complete sequence of Anaeromyxobacter dehalogenans 2CP-1.</title>
        <authorList>
            <consortium name="US DOE Joint Genome Institute"/>
            <person name="Lucas S."/>
            <person name="Copeland A."/>
            <person name="Lapidus A."/>
            <person name="Glavina del Rio T."/>
            <person name="Dalin E."/>
            <person name="Tice H."/>
            <person name="Bruce D."/>
            <person name="Goodwin L."/>
            <person name="Pitluck S."/>
            <person name="Saunders E."/>
            <person name="Brettin T."/>
            <person name="Detter J.C."/>
            <person name="Han C."/>
            <person name="Larimer F."/>
            <person name="Land M."/>
            <person name="Hauser L."/>
            <person name="Kyrpides N."/>
            <person name="Ovchinnikova G."/>
            <person name="Beliaev A.S."/>
            <person name="Richardson P."/>
        </authorList>
    </citation>
    <scope>NUCLEOTIDE SEQUENCE</scope>
    <source>
        <strain evidence="2">2CP-1</strain>
    </source>
</reference>
<dbReference type="KEGG" id="acp:A2cp1_0305"/>
<evidence type="ECO:0000256" key="1">
    <source>
        <dbReference type="SAM" id="Phobius"/>
    </source>
</evidence>
<dbReference type="HOGENOM" id="CLU_1782836_0_0_7"/>
<feature type="transmembrane region" description="Helical" evidence="1">
    <location>
        <begin position="53"/>
        <end position="71"/>
    </location>
</feature>
<evidence type="ECO:0008006" key="4">
    <source>
        <dbReference type="Google" id="ProtNLM"/>
    </source>
</evidence>
<sequence length="142" mass="14808">MRELLVFLHILSAATWIGAALWVPGDVKRTVALGRPFVEQLAARARPALKLDLYAGVAVLVTGVLLIGVDGGHPRTGILVGFAATLARLLVVGFASMPAWRRVEAAVASGELAAATAPARRLAMFGGMGHALWAIALAGMIF</sequence>
<proteinExistence type="predicted"/>